<reference evidence="14" key="1">
    <citation type="submission" date="2015-02" db="EMBL/GenBank/DDBJ databases">
        <title>Genome sequencing for Strongylocentrotus purpuratus.</title>
        <authorList>
            <person name="Murali S."/>
            <person name="Liu Y."/>
            <person name="Vee V."/>
            <person name="English A."/>
            <person name="Wang M."/>
            <person name="Skinner E."/>
            <person name="Han Y."/>
            <person name="Muzny D.M."/>
            <person name="Worley K.C."/>
            <person name="Gibbs R.A."/>
        </authorList>
    </citation>
    <scope>NUCLEOTIDE SEQUENCE</scope>
</reference>
<dbReference type="PANTHER" id="PTHR46822:SF1">
    <property type="entry name" value="COILED-COIL ALPHA-HELICAL ROD PROTEIN 1"/>
    <property type="match status" value="1"/>
</dbReference>
<comment type="subcellular location">
    <subcellularLocation>
        <location evidence="3">Cytoplasm</location>
    </subcellularLocation>
    <subcellularLocation>
        <location evidence="2">Nucleus</location>
    </subcellularLocation>
</comment>
<keyword evidence="7" id="KW-0221">Differentiation</keyword>
<keyword evidence="9" id="KW-0539">Nucleus</keyword>
<dbReference type="FunCoup" id="A0A7M7PR75">
    <property type="interactions" value="341"/>
</dbReference>
<evidence type="ECO:0000256" key="5">
    <source>
        <dbReference type="ARBA" id="ARBA00022473"/>
    </source>
</evidence>
<feature type="compositionally biased region" description="Pro residues" evidence="12">
    <location>
        <begin position="122"/>
        <end position="135"/>
    </location>
</feature>
<organism evidence="13 14">
    <name type="scientific">Strongylocentrotus purpuratus</name>
    <name type="common">Purple sea urchin</name>
    <dbReference type="NCBI Taxonomy" id="7668"/>
    <lineage>
        <taxon>Eukaryota</taxon>
        <taxon>Metazoa</taxon>
        <taxon>Echinodermata</taxon>
        <taxon>Eleutherozoa</taxon>
        <taxon>Echinozoa</taxon>
        <taxon>Echinoidea</taxon>
        <taxon>Euechinoidea</taxon>
        <taxon>Echinacea</taxon>
        <taxon>Camarodonta</taxon>
        <taxon>Echinidea</taxon>
        <taxon>Strongylocentrotidae</taxon>
        <taxon>Strongylocentrotus</taxon>
    </lineage>
</organism>
<evidence type="ECO:0000256" key="7">
    <source>
        <dbReference type="ARBA" id="ARBA00022782"/>
    </source>
</evidence>
<dbReference type="GO" id="GO:0006611">
    <property type="term" value="P:protein export from nucleus"/>
    <property type="evidence" value="ECO:0000318"/>
    <property type="project" value="GO_Central"/>
</dbReference>
<dbReference type="InterPro" id="IPR009800">
    <property type="entry name" value="HCR"/>
</dbReference>
<dbReference type="GO" id="GO:0005737">
    <property type="term" value="C:cytoplasm"/>
    <property type="evidence" value="ECO:0007669"/>
    <property type="project" value="UniProtKB-SubCell"/>
</dbReference>
<sequence>MAGSLKNPAHFMKPLSSHGVGTPPYKLLPPSALTVPAKVAPKVTGVSGEPMAPKEDGKQSSLKPAHQTSPASQHEKETQVTLQPEAPAVIPQGATGTPLPSPSYSPYHHHHPPPQAPHLAQPYPPPPPPPPSHPGPDPHHLLELQRQTDMIVSRQAADIARLKTELSTQEAQHSGELARSRAGSRESRVGLEEEVLRLKQELKRCNASHKQQVSNMGEEHQRETIHLTEKMRKLTEDLHSVREESDGRNANLTTRLAAEQKSSSEQKDQLQNDVRQKQEEISRLTTQVAQQKAYIGDALPSSRTSAQWNIEKQNYDKKLKLLEEEKENIQTTADMLNVRLSSMQEIMAIQEKEMTQVQETQHDVTDKHPGEILLTKWREKVFALLVQRKSLEIVLKKDASTHGDKLHSLEGELDGSLNKVRILEHALADKEAQLQLEKKNVTKVEHELVSVQEVAGMLDSRLQESETCLCRMRDMVIRCHKYSNGLDMQSKEMVSRLNSHQQRLTFAISRIELLQDLLARKDSMLKLKVRGSSLQGYSDLSTQTDDQGLNPDSSAVPMELKAELERLQKERDSLASRLKEDSAVFQQRIDDIREEMMEKTDKYEEENNQLRARVIDRGKEVESLEEQLSASDKSLTEAREETVRFRTDLARSQLVAEGASDEKCKLLESQHTERLAEMEKRLNEARREHAKAVVSLRQLERRHTREKERSSEALAAQEDYLTKEISKLKTRLSEVEADRNMLMVTLRQEGLLATCRAKQTGDIPSLIEKENGSCAGGDGERSDNHSISPTNHDRHPPDRGREPLHAVLKDLQTIAAKVLEDDDDDDEVEGNEE</sequence>
<evidence type="ECO:0000256" key="8">
    <source>
        <dbReference type="ARBA" id="ARBA00023054"/>
    </source>
</evidence>
<dbReference type="OrthoDB" id="193258at2759"/>
<dbReference type="GO" id="GO:0005634">
    <property type="term" value="C:nucleus"/>
    <property type="evidence" value="ECO:0007669"/>
    <property type="project" value="UniProtKB-SubCell"/>
</dbReference>
<feature type="compositionally biased region" description="Basic and acidic residues" evidence="12">
    <location>
        <begin position="176"/>
        <end position="187"/>
    </location>
</feature>
<evidence type="ECO:0000256" key="10">
    <source>
        <dbReference type="ARBA" id="ARBA00031932"/>
    </source>
</evidence>
<dbReference type="PANTHER" id="PTHR46822">
    <property type="entry name" value="COILED-COIL ALPHA-HELICAL ROD PROTEIN 1"/>
    <property type="match status" value="1"/>
</dbReference>
<reference evidence="13" key="2">
    <citation type="submission" date="2021-01" db="UniProtKB">
        <authorList>
            <consortium name="EnsemblMetazoa"/>
        </authorList>
    </citation>
    <scope>IDENTIFICATION</scope>
</reference>
<dbReference type="GO" id="GO:0005814">
    <property type="term" value="C:centriole"/>
    <property type="evidence" value="ECO:0000318"/>
    <property type="project" value="GO_Central"/>
</dbReference>
<evidence type="ECO:0000256" key="12">
    <source>
        <dbReference type="SAM" id="MobiDB-lite"/>
    </source>
</evidence>
<proteinExistence type="predicted"/>
<name>A0A7M7PR75_STRPU</name>
<dbReference type="RefSeq" id="XP_030854067.1">
    <property type="nucleotide sequence ID" value="XM_030998207.1"/>
</dbReference>
<evidence type="ECO:0000256" key="6">
    <source>
        <dbReference type="ARBA" id="ARBA00022490"/>
    </source>
</evidence>
<feature type="region of interest" description="Disordered" evidence="12">
    <location>
        <begin position="43"/>
        <end position="140"/>
    </location>
</feature>
<dbReference type="OMA" id="CFANRRV"/>
<evidence type="ECO:0000313" key="13">
    <source>
        <dbReference type="EnsemblMetazoa" id="XP_030854067"/>
    </source>
</evidence>
<evidence type="ECO:0000256" key="4">
    <source>
        <dbReference type="ARBA" id="ARBA00016468"/>
    </source>
</evidence>
<feature type="coiled-coil region" evidence="11">
    <location>
        <begin position="668"/>
        <end position="716"/>
    </location>
</feature>
<comment type="function">
    <text evidence="1">May be a regulator of keratinocyte proliferation or differentiation.</text>
</comment>
<dbReference type="InParanoid" id="A0A7M7PR75"/>
<keyword evidence="5" id="KW-0217">Developmental protein</keyword>
<dbReference type="Proteomes" id="UP000007110">
    <property type="component" value="Unassembled WGS sequence"/>
</dbReference>
<feature type="compositionally biased region" description="Basic and acidic residues" evidence="12">
    <location>
        <begin position="791"/>
        <end position="804"/>
    </location>
</feature>
<keyword evidence="6" id="KW-0963">Cytoplasm</keyword>
<dbReference type="GO" id="GO:0030154">
    <property type="term" value="P:cell differentiation"/>
    <property type="evidence" value="ECO:0007669"/>
    <property type="project" value="UniProtKB-KW"/>
</dbReference>
<evidence type="ECO:0000256" key="1">
    <source>
        <dbReference type="ARBA" id="ARBA00003936"/>
    </source>
</evidence>
<feature type="coiled-coil region" evidence="11">
    <location>
        <begin position="420"/>
        <end position="447"/>
    </location>
</feature>
<protein>
    <recommendedName>
        <fullName evidence="4">Coiled-coil alpha-helical rod protein 1</fullName>
    </recommendedName>
    <alternativeName>
        <fullName evidence="10">Alpha-helical coiled-coil rod protein</fullName>
    </alternativeName>
</protein>
<keyword evidence="14" id="KW-1185">Reference proteome</keyword>
<dbReference type="AlphaFoldDB" id="A0A7M7PR75"/>
<dbReference type="CTD" id="54535"/>
<evidence type="ECO:0000256" key="9">
    <source>
        <dbReference type="ARBA" id="ARBA00023242"/>
    </source>
</evidence>
<dbReference type="EnsemblMetazoa" id="XM_030998207">
    <property type="protein sequence ID" value="XP_030854067"/>
    <property type="gene ID" value="LOC100888089"/>
</dbReference>
<feature type="region of interest" description="Disordered" evidence="12">
    <location>
        <begin position="1"/>
        <end position="30"/>
    </location>
</feature>
<feature type="coiled-coil region" evidence="11">
    <location>
        <begin position="564"/>
        <end position="641"/>
    </location>
</feature>
<feature type="region of interest" description="Disordered" evidence="12">
    <location>
        <begin position="256"/>
        <end position="278"/>
    </location>
</feature>
<dbReference type="GeneID" id="100888089"/>
<dbReference type="KEGG" id="spu:100888089"/>
<feature type="compositionally biased region" description="Polar residues" evidence="12">
    <location>
        <begin position="59"/>
        <end position="72"/>
    </location>
</feature>
<evidence type="ECO:0000256" key="3">
    <source>
        <dbReference type="ARBA" id="ARBA00004496"/>
    </source>
</evidence>
<feature type="compositionally biased region" description="Basic and acidic residues" evidence="12">
    <location>
        <begin position="262"/>
        <end position="278"/>
    </location>
</feature>
<dbReference type="Pfam" id="PF07111">
    <property type="entry name" value="HCR"/>
    <property type="match status" value="1"/>
</dbReference>
<accession>A0A7M7PR75</accession>
<feature type="region of interest" description="Disordered" evidence="12">
    <location>
        <begin position="767"/>
        <end position="804"/>
    </location>
</feature>
<keyword evidence="8 11" id="KW-0175">Coiled coil</keyword>
<feature type="region of interest" description="Disordered" evidence="12">
    <location>
        <begin position="165"/>
        <end position="187"/>
    </location>
</feature>
<evidence type="ECO:0000256" key="2">
    <source>
        <dbReference type="ARBA" id="ARBA00004123"/>
    </source>
</evidence>
<evidence type="ECO:0000256" key="11">
    <source>
        <dbReference type="SAM" id="Coils"/>
    </source>
</evidence>
<evidence type="ECO:0000313" key="14">
    <source>
        <dbReference type="Proteomes" id="UP000007110"/>
    </source>
</evidence>